<protein>
    <recommendedName>
        <fullName evidence="3">Enoyl reductase (ER) domain-containing protein</fullName>
    </recommendedName>
</protein>
<dbReference type="GO" id="GO:0016740">
    <property type="term" value="F:transferase activity"/>
    <property type="evidence" value="ECO:0007669"/>
    <property type="project" value="UniProtKB-KW"/>
</dbReference>
<keyword evidence="1" id="KW-0808">Transferase</keyword>
<dbReference type="InterPro" id="IPR050444">
    <property type="entry name" value="Polyketide_Synthase"/>
</dbReference>
<dbReference type="PANTHER" id="PTHR45681:SF6">
    <property type="entry name" value="POLYKETIDE SYNTHASE 37"/>
    <property type="match status" value="1"/>
</dbReference>
<keyword evidence="5" id="KW-1185">Reference proteome</keyword>
<evidence type="ECO:0000259" key="3">
    <source>
        <dbReference type="SMART" id="SM00829"/>
    </source>
</evidence>
<name>A0AAD4GW87_ASPNN</name>
<reference evidence="4" key="2">
    <citation type="submission" date="2020-02" db="EMBL/GenBank/DDBJ databases">
        <authorList>
            <person name="Gilchrist C.L.M."/>
            <person name="Chooi Y.-H."/>
        </authorList>
    </citation>
    <scope>NUCLEOTIDE SEQUENCE</scope>
    <source>
        <strain evidence="4">MST-FP2251</strain>
    </source>
</reference>
<dbReference type="Proteomes" id="UP001194746">
    <property type="component" value="Unassembled WGS sequence"/>
</dbReference>
<dbReference type="AlphaFoldDB" id="A0AAD4GW87"/>
<evidence type="ECO:0000256" key="1">
    <source>
        <dbReference type="ARBA" id="ARBA00022679"/>
    </source>
</evidence>
<evidence type="ECO:0000313" key="4">
    <source>
        <dbReference type="EMBL" id="KAF9891430.1"/>
    </source>
</evidence>
<dbReference type="InterPro" id="IPR013154">
    <property type="entry name" value="ADH-like_N"/>
</dbReference>
<dbReference type="SMART" id="SM00829">
    <property type="entry name" value="PKS_ER"/>
    <property type="match status" value="1"/>
</dbReference>
<dbReference type="InterPro" id="IPR013149">
    <property type="entry name" value="ADH-like_C"/>
</dbReference>
<dbReference type="Pfam" id="PF08240">
    <property type="entry name" value="ADH_N"/>
    <property type="match status" value="1"/>
</dbReference>
<comment type="caution">
    <text evidence="4">The sequence shown here is derived from an EMBL/GenBank/DDBJ whole genome shotgun (WGS) entry which is preliminary data.</text>
</comment>
<dbReference type="GO" id="GO:0016491">
    <property type="term" value="F:oxidoreductase activity"/>
    <property type="evidence" value="ECO:0007669"/>
    <property type="project" value="InterPro"/>
</dbReference>
<dbReference type="PANTHER" id="PTHR45681">
    <property type="entry name" value="POLYKETIDE SYNTHASE 44-RELATED"/>
    <property type="match status" value="1"/>
</dbReference>
<dbReference type="InterPro" id="IPR020843">
    <property type="entry name" value="ER"/>
</dbReference>
<dbReference type="InterPro" id="IPR011032">
    <property type="entry name" value="GroES-like_sf"/>
</dbReference>
<dbReference type="SUPFAM" id="SSF50129">
    <property type="entry name" value="GroES-like"/>
    <property type="match status" value="1"/>
</dbReference>
<feature type="domain" description="Enoyl reductase (ER)" evidence="3">
    <location>
        <begin position="114"/>
        <end position="358"/>
    </location>
</feature>
<dbReference type="Gene3D" id="3.90.180.10">
    <property type="entry name" value="Medium-chain alcohol dehydrogenases, catalytic domain"/>
    <property type="match status" value="1"/>
</dbReference>
<dbReference type="EMBL" id="VCAU01000019">
    <property type="protein sequence ID" value="KAF9891430.1"/>
    <property type="molecule type" value="Genomic_DNA"/>
</dbReference>
<evidence type="ECO:0000313" key="5">
    <source>
        <dbReference type="Proteomes" id="UP001194746"/>
    </source>
</evidence>
<sequence>MTTGCGKQGFPSALPYLSESESARPIFTYPYDSIKSTQCPDGQVDLVTKVFRAITSSTTPETEYIELAGVLHIPRFAEAPHITGSVARLQASHCHIRQQWISGPPLKLALDQSGLLDSLHFVEDTGRNSPLPSDKIEIKVKAVGSNFRDILVLLKRMDQTNIRFECAGVVTRVGKDCVNFQVGDHVAGCDFDTYSSYARLHRDAAVKLFEGMSFAEAGGVPTNFVTAWHAFVTIANVQHGEAVLIHSGAGGTGQAAVQIAQYLGANVIATVGNSESKAFLVGGYGIPESHIFSSRDTRFVIGVKKLTSDRGVDVVLNSLSGEGLVGPWECIALMGDLSRWGREIFWTTAPLVCITLHET</sequence>
<accession>A0AAD4GW87</accession>
<keyword evidence="2" id="KW-0511">Multifunctional enzyme</keyword>
<dbReference type="CDD" id="cd05195">
    <property type="entry name" value="enoyl_red"/>
    <property type="match status" value="1"/>
</dbReference>
<dbReference type="InterPro" id="IPR036291">
    <property type="entry name" value="NAD(P)-bd_dom_sf"/>
</dbReference>
<evidence type="ECO:0000256" key="2">
    <source>
        <dbReference type="ARBA" id="ARBA00023268"/>
    </source>
</evidence>
<organism evidence="4 5">
    <name type="scientific">Aspergillus nanangensis</name>
    <dbReference type="NCBI Taxonomy" id="2582783"/>
    <lineage>
        <taxon>Eukaryota</taxon>
        <taxon>Fungi</taxon>
        <taxon>Dikarya</taxon>
        <taxon>Ascomycota</taxon>
        <taxon>Pezizomycotina</taxon>
        <taxon>Eurotiomycetes</taxon>
        <taxon>Eurotiomycetidae</taxon>
        <taxon>Eurotiales</taxon>
        <taxon>Aspergillaceae</taxon>
        <taxon>Aspergillus</taxon>
        <taxon>Aspergillus subgen. Circumdati</taxon>
    </lineage>
</organism>
<dbReference type="Pfam" id="PF00107">
    <property type="entry name" value="ADH_zinc_N"/>
    <property type="match status" value="1"/>
</dbReference>
<dbReference type="SUPFAM" id="SSF51735">
    <property type="entry name" value="NAD(P)-binding Rossmann-fold domains"/>
    <property type="match status" value="1"/>
</dbReference>
<reference evidence="4" key="1">
    <citation type="journal article" date="2019" name="Beilstein J. Org. Chem.">
        <title>Nanangenines: drimane sesquiterpenoids as the dominant metabolite cohort of a novel Australian fungus, Aspergillus nanangensis.</title>
        <authorList>
            <person name="Lacey H.J."/>
            <person name="Gilchrist C.L.M."/>
            <person name="Crombie A."/>
            <person name="Kalaitzis J.A."/>
            <person name="Vuong D."/>
            <person name="Rutledge P.J."/>
            <person name="Turner P."/>
            <person name="Pitt J.I."/>
            <person name="Lacey E."/>
            <person name="Chooi Y.H."/>
            <person name="Piggott A.M."/>
        </authorList>
    </citation>
    <scope>NUCLEOTIDE SEQUENCE</scope>
    <source>
        <strain evidence="4">MST-FP2251</strain>
    </source>
</reference>
<gene>
    <name evidence="4" type="ORF">FE257_004286</name>
</gene>
<proteinExistence type="predicted"/>